<name>A0A9N7YRS7_PLEPL</name>
<comment type="caution">
    <text evidence="1">The sequence shown here is derived from an EMBL/GenBank/DDBJ whole genome shotgun (WGS) entry which is preliminary data.</text>
</comment>
<sequence>MTGCSVVLQICLGAACLVQPPNLHSIPDKRNKGAGLYQWGSSQNKRTHGDFGEENSLFDWKKPPEADSVWAAICLNRLGRAEKNEEEKRGDPSGGVVSSVRSRFYDIVIDSFNNSAPALLLLQADLCCLHRSKENL</sequence>
<organism evidence="1 2">
    <name type="scientific">Pleuronectes platessa</name>
    <name type="common">European plaice</name>
    <dbReference type="NCBI Taxonomy" id="8262"/>
    <lineage>
        <taxon>Eukaryota</taxon>
        <taxon>Metazoa</taxon>
        <taxon>Chordata</taxon>
        <taxon>Craniata</taxon>
        <taxon>Vertebrata</taxon>
        <taxon>Euteleostomi</taxon>
        <taxon>Actinopterygii</taxon>
        <taxon>Neopterygii</taxon>
        <taxon>Teleostei</taxon>
        <taxon>Neoteleostei</taxon>
        <taxon>Acanthomorphata</taxon>
        <taxon>Carangaria</taxon>
        <taxon>Pleuronectiformes</taxon>
        <taxon>Pleuronectoidei</taxon>
        <taxon>Pleuronectidae</taxon>
        <taxon>Pleuronectes</taxon>
    </lineage>
</organism>
<dbReference type="AlphaFoldDB" id="A0A9N7YRS7"/>
<dbReference type="Proteomes" id="UP001153269">
    <property type="component" value="Unassembled WGS sequence"/>
</dbReference>
<evidence type="ECO:0000313" key="1">
    <source>
        <dbReference type="EMBL" id="CAB1435626.1"/>
    </source>
</evidence>
<reference evidence="1" key="1">
    <citation type="submission" date="2020-03" db="EMBL/GenBank/DDBJ databases">
        <authorList>
            <person name="Weist P."/>
        </authorList>
    </citation>
    <scope>NUCLEOTIDE SEQUENCE</scope>
</reference>
<accession>A0A9N7YRS7</accession>
<gene>
    <name evidence="1" type="ORF">PLEPLA_LOCUS23682</name>
</gene>
<keyword evidence="2" id="KW-1185">Reference proteome</keyword>
<dbReference type="EMBL" id="CADEAL010001787">
    <property type="protein sequence ID" value="CAB1435626.1"/>
    <property type="molecule type" value="Genomic_DNA"/>
</dbReference>
<protein>
    <submittedName>
        <fullName evidence="1">Uncharacterized protein</fullName>
    </submittedName>
</protein>
<proteinExistence type="predicted"/>
<evidence type="ECO:0000313" key="2">
    <source>
        <dbReference type="Proteomes" id="UP001153269"/>
    </source>
</evidence>